<dbReference type="Proteomes" id="UP000820977">
    <property type="component" value="Unassembled WGS sequence"/>
</dbReference>
<dbReference type="Pfam" id="PF00072">
    <property type="entry name" value="Response_reg"/>
    <property type="match status" value="1"/>
</dbReference>
<dbReference type="Pfam" id="PF00486">
    <property type="entry name" value="Trans_reg_C"/>
    <property type="match status" value="1"/>
</dbReference>
<evidence type="ECO:0000313" key="9">
    <source>
        <dbReference type="Proteomes" id="UP000820977"/>
    </source>
</evidence>
<gene>
    <name evidence="8" type="ORF">HPS54_04720</name>
</gene>
<dbReference type="InterPro" id="IPR016032">
    <property type="entry name" value="Sig_transdc_resp-reg_C-effctor"/>
</dbReference>
<feature type="DNA-binding region" description="OmpR/PhoB-type" evidence="5">
    <location>
        <begin position="133"/>
        <end position="229"/>
    </location>
</feature>
<dbReference type="SUPFAM" id="SSF52172">
    <property type="entry name" value="CheY-like"/>
    <property type="match status" value="1"/>
</dbReference>
<name>A0ABX2B0K8_9BACT</name>
<dbReference type="CDD" id="cd00383">
    <property type="entry name" value="trans_reg_C"/>
    <property type="match status" value="1"/>
</dbReference>
<dbReference type="InterPro" id="IPR001789">
    <property type="entry name" value="Sig_transdc_resp-reg_receiver"/>
</dbReference>
<dbReference type="Gene3D" id="3.40.50.2300">
    <property type="match status" value="1"/>
</dbReference>
<dbReference type="Gene3D" id="1.10.10.10">
    <property type="entry name" value="Winged helix-like DNA-binding domain superfamily/Winged helix DNA-binding domain"/>
    <property type="match status" value="1"/>
</dbReference>
<dbReference type="SMART" id="SM00862">
    <property type="entry name" value="Trans_reg_C"/>
    <property type="match status" value="1"/>
</dbReference>
<keyword evidence="3 5" id="KW-0238">DNA-binding</keyword>
<reference evidence="8 9" key="1">
    <citation type="submission" date="2020-05" db="EMBL/GenBank/DDBJ databases">
        <title>Distinct polysaccharide utilization as determinants for interspecies competition between intestinal Prevotella spp.</title>
        <authorList>
            <person name="Galvez E.J.C."/>
            <person name="Iljazovic A."/>
            <person name="Strowig T."/>
        </authorList>
    </citation>
    <scope>NUCLEOTIDE SEQUENCE [LARGE SCALE GENOMIC DNA]</scope>
    <source>
        <strain evidence="8 9">PCHR</strain>
    </source>
</reference>
<dbReference type="SMART" id="SM00448">
    <property type="entry name" value="REC"/>
    <property type="match status" value="1"/>
</dbReference>
<dbReference type="EMBL" id="JABKKJ010000005">
    <property type="protein sequence ID" value="NPE24823.1"/>
    <property type="molecule type" value="Genomic_DNA"/>
</dbReference>
<evidence type="ECO:0000259" key="6">
    <source>
        <dbReference type="PROSITE" id="PS50110"/>
    </source>
</evidence>
<dbReference type="InterPro" id="IPR001867">
    <property type="entry name" value="OmpR/PhoB-type_DNA-bd"/>
</dbReference>
<dbReference type="InterPro" id="IPR039420">
    <property type="entry name" value="WalR-like"/>
</dbReference>
<evidence type="ECO:0000256" key="3">
    <source>
        <dbReference type="ARBA" id="ARBA00023125"/>
    </source>
</evidence>
<keyword evidence="9" id="KW-1185">Reference proteome</keyword>
<feature type="modified residue" description="4-aspartylphosphate" evidence="4">
    <location>
        <position position="54"/>
    </location>
</feature>
<dbReference type="PROSITE" id="PS50110">
    <property type="entry name" value="RESPONSE_REGULATORY"/>
    <property type="match status" value="1"/>
</dbReference>
<feature type="domain" description="Response regulatory" evidence="6">
    <location>
        <begin position="6"/>
        <end position="121"/>
    </location>
</feature>
<dbReference type="InterPro" id="IPR036388">
    <property type="entry name" value="WH-like_DNA-bd_sf"/>
</dbReference>
<feature type="domain" description="OmpR/PhoB-type" evidence="7">
    <location>
        <begin position="133"/>
        <end position="229"/>
    </location>
</feature>
<evidence type="ECO:0000256" key="5">
    <source>
        <dbReference type="PROSITE-ProRule" id="PRU01091"/>
    </source>
</evidence>
<keyword evidence="2" id="KW-0902">Two-component regulatory system</keyword>
<protein>
    <submittedName>
        <fullName evidence="8">Response regulator transcription factor</fullName>
    </submittedName>
</protein>
<evidence type="ECO:0000259" key="7">
    <source>
        <dbReference type="PROSITE" id="PS51755"/>
    </source>
</evidence>
<accession>A0ABX2B0K8</accession>
<dbReference type="PANTHER" id="PTHR48111">
    <property type="entry name" value="REGULATOR OF RPOS"/>
    <property type="match status" value="1"/>
</dbReference>
<evidence type="ECO:0000256" key="1">
    <source>
        <dbReference type="ARBA" id="ARBA00022553"/>
    </source>
</evidence>
<dbReference type="PANTHER" id="PTHR48111:SF40">
    <property type="entry name" value="PHOSPHATE REGULON TRANSCRIPTIONAL REGULATORY PROTEIN PHOB"/>
    <property type="match status" value="1"/>
</dbReference>
<organism evidence="8 9">
    <name type="scientific">Xylanibacter caecicola</name>
    <dbReference type="NCBI Taxonomy" id="2736294"/>
    <lineage>
        <taxon>Bacteria</taxon>
        <taxon>Pseudomonadati</taxon>
        <taxon>Bacteroidota</taxon>
        <taxon>Bacteroidia</taxon>
        <taxon>Bacteroidales</taxon>
        <taxon>Prevotellaceae</taxon>
        <taxon>Xylanibacter</taxon>
    </lineage>
</organism>
<sequence>MENKYKVLVVDDEEDLCEILKFNLCAEGYDVETASSAEEALGKDVENFDLLLLDVMMGGMSGFVMARKLKENPATAHIPVIFVTAKDTENDTVTGFGLGADDYISKPFSVREVMLRIRAVLRRTSKKQVAGHADILEYDGLLLDLGRKTVCVDGKDVPFTRTEFEILRLLLSERGRVFSRQQLIDRIWLKDVIVLDRTVDVNMTRVRKKIGRFSKCIVTRHGFGYIFEG</sequence>
<evidence type="ECO:0000256" key="4">
    <source>
        <dbReference type="PROSITE-ProRule" id="PRU00169"/>
    </source>
</evidence>
<proteinExistence type="predicted"/>
<evidence type="ECO:0000256" key="2">
    <source>
        <dbReference type="ARBA" id="ARBA00023012"/>
    </source>
</evidence>
<dbReference type="SUPFAM" id="SSF46894">
    <property type="entry name" value="C-terminal effector domain of the bipartite response regulators"/>
    <property type="match status" value="1"/>
</dbReference>
<dbReference type="RefSeq" id="WP_172344313.1">
    <property type="nucleotide sequence ID" value="NZ_CATEIB010000007.1"/>
</dbReference>
<dbReference type="PROSITE" id="PS51755">
    <property type="entry name" value="OMPR_PHOB"/>
    <property type="match status" value="1"/>
</dbReference>
<evidence type="ECO:0000313" key="8">
    <source>
        <dbReference type="EMBL" id="NPE24823.1"/>
    </source>
</evidence>
<comment type="caution">
    <text evidence="8">The sequence shown here is derived from an EMBL/GenBank/DDBJ whole genome shotgun (WGS) entry which is preliminary data.</text>
</comment>
<dbReference type="InterPro" id="IPR011006">
    <property type="entry name" value="CheY-like_superfamily"/>
</dbReference>
<keyword evidence="1 4" id="KW-0597">Phosphoprotein</keyword>